<dbReference type="RefSeq" id="WP_173057041.1">
    <property type="nucleotide sequence ID" value="NZ_BAABGO010000001.1"/>
</dbReference>
<name>A0A6V8KFK9_9ACTN</name>
<feature type="region of interest" description="Disordered" evidence="1">
    <location>
        <begin position="1"/>
        <end position="40"/>
    </location>
</feature>
<organism evidence="2 3">
    <name type="scientific">Phytohabitans houttuyneae</name>
    <dbReference type="NCBI Taxonomy" id="1076126"/>
    <lineage>
        <taxon>Bacteria</taxon>
        <taxon>Bacillati</taxon>
        <taxon>Actinomycetota</taxon>
        <taxon>Actinomycetes</taxon>
        <taxon>Micromonosporales</taxon>
        <taxon>Micromonosporaceae</taxon>
    </lineage>
</organism>
<reference evidence="2 3" key="1">
    <citation type="submission" date="2020-03" db="EMBL/GenBank/DDBJ databases">
        <title>Whole genome shotgun sequence of Phytohabitans houttuyneae NBRC 108639.</title>
        <authorList>
            <person name="Komaki H."/>
            <person name="Tamura T."/>
        </authorList>
    </citation>
    <scope>NUCLEOTIDE SEQUENCE [LARGE SCALE GENOMIC DNA]</scope>
    <source>
        <strain evidence="2 3">NBRC 108639</strain>
    </source>
</reference>
<comment type="caution">
    <text evidence="2">The sequence shown here is derived from an EMBL/GenBank/DDBJ whole genome shotgun (WGS) entry which is preliminary data.</text>
</comment>
<sequence>MTDVARARCGSSAVHPPHRDVGGDPNIPDCEGQPRRATDREIDQATAWVRYSMADAGHSPELDAERLAEYDHALEVLIHANGGRYAEPIDRFADGRAQALLDVGEAMSPTGESPPEALGNVVDAVRELARRERPDPLVVAVLDAAILWRQDGFGPAEFIDGQKDDFSDQELKLIKAVDAMLDARHNLRDEPADDLDARLREAAAWPSVEETTRRFLTTYRELAPRYGYEPTGTADWDDESSRPRKLLEQTCALMLAWLGDQLGAREAAPPTTLVADLADEAAHERVARVIHAERCGLSATAMWDMPDERKLAYALAKAAIDAYRAGQPWEPAEGRLARALSERGYVAPGLGGDVVANALTIVDKLRIHADELQNALDEAARDAHEAVEPEAVYDGGLSTEQEIHDRALGHATTAIGKVLIKDPAARLDTPAKVIAAVLAIARGFEPYIRDGAQPAEQPSVGQRGFSEGYAEAVRRLRDRDQYETWWVQHQYPQGVPQREIFSPAVTIGLADYLEATAPGPGDPFADALASRSPRCTCPAGPGEHPHTARGCDIQGCGCTWTPPQHANDEEK</sequence>
<accession>A0A6V8KFK9</accession>
<proteinExistence type="predicted"/>
<evidence type="ECO:0000313" key="2">
    <source>
        <dbReference type="EMBL" id="GFJ79515.1"/>
    </source>
</evidence>
<protein>
    <submittedName>
        <fullName evidence="2">Uncharacterized protein</fullName>
    </submittedName>
</protein>
<dbReference type="EMBL" id="BLPF01000001">
    <property type="protein sequence ID" value="GFJ79515.1"/>
    <property type="molecule type" value="Genomic_DNA"/>
</dbReference>
<evidence type="ECO:0000313" key="3">
    <source>
        <dbReference type="Proteomes" id="UP000482800"/>
    </source>
</evidence>
<gene>
    <name evidence="2" type="ORF">Phou_036950</name>
</gene>
<dbReference type="AlphaFoldDB" id="A0A6V8KFK9"/>
<dbReference type="Proteomes" id="UP000482800">
    <property type="component" value="Unassembled WGS sequence"/>
</dbReference>
<reference evidence="2 3" key="2">
    <citation type="submission" date="2020-03" db="EMBL/GenBank/DDBJ databases">
        <authorList>
            <person name="Ichikawa N."/>
            <person name="Kimura A."/>
            <person name="Kitahashi Y."/>
            <person name="Uohara A."/>
        </authorList>
    </citation>
    <scope>NUCLEOTIDE SEQUENCE [LARGE SCALE GENOMIC DNA]</scope>
    <source>
        <strain evidence="2 3">NBRC 108639</strain>
    </source>
</reference>
<evidence type="ECO:0000256" key="1">
    <source>
        <dbReference type="SAM" id="MobiDB-lite"/>
    </source>
</evidence>
<keyword evidence="3" id="KW-1185">Reference proteome</keyword>